<organism evidence="2 3">
    <name type="scientific">Symbiodinium microadriaticum</name>
    <name type="common">Dinoflagellate</name>
    <name type="synonym">Zooxanthella microadriatica</name>
    <dbReference type="NCBI Taxonomy" id="2951"/>
    <lineage>
        <taxon>Eukaryota</taxon>
        <taxon>Sar</taxon>
        <taxon>Alveolata</taxon>
        <taxon>Dinophyceae</taxon>
        <taxon>Suessiales</taxon>
        <taxon>Symbiodiniaceae</taxon>
        <taxon>Symbiodinium</taxon>
    </lineage>
</organism>
<dbReference type="PANTHER" id="PTHR47447:SF17">
    <property type="entry name" value="OS12G0638900 PROTEIN"/>
    <property type="match status" value="1"/>
</dbReference>
<dbReference type="OMA" id="CERCAQW"/>
<dbReference type="AlphaFoldDB" id="A0A1Q9CIR6"/>
<keyword evidence="3" id="KW-1185">Reference proteome</keyword>
<keyword evidence="1" id="KW-0677">Repeat</keyword>
<dbReference type="Gene3D" id="1.25.40.10">
    <property type="entry name" value="Tetratricopeptide repeat domain"/>
    <property type="match status" value="2"/>
</dbReference>
<name>A0A1Q9CIR6_SYMMI</name>
<dbReference type="OrthoDB" id="6501018at2759"/>
<reference evidence="2 3" key="1">
    <citation type="submission" date="2016-02" db="EMBL/GenBank/DDBJ databases">
        <title>Genome analysis of coral dinoflagellate symbionts highlights evolutionary adaptations to a symbiotic lifestyle.</title>
        <authorList>
            <person name="Aranda M."/>
            <person name="Li Y."/>
            <person name="Liew Y.J."/>
            <person name="Baumgarten S."/>
            <person name="Simakov O."/>
            <person name="Wilson M."/>
            <person name="Piel J."/>
            <person name="Ashoor H."/>
            <person name="Bougouffa S."/>
            <person name="Bajic V.B."/>
            <person name="Ryu T."/>
            <person name="Ravasi T."/>
            <person name="Bayer T."/>
            <person name="Micklem G."/>
            <person name="Kim H."/>
            <person name="Bhak J."/>
            <person name="Lajeunesse T.C."/>
            <person name="Voolstra C.R."/>
        </authorList>
    </citation>
    <scope>NUCLEOTIDE SEQUENCE [LARGE SCALE GENOMIC DNA]</scope>
    <source>
        <strain evidence="2 3">CCMP2467</strain>
    </source>
</reference>
<evidence type="ECO:0000313" key="3">
    <source>
        <dbReference type="Proteomes" id="UP000186817"/>
    </source>
</evidence>
<dbReference type="PANTHER" id="PTHR47447">
    <property type="entry name" value="OS03G0856100 PROTEIN"/>
    <property type="match status" value="1"/>
</dbReference>
<protein>
    <submittedName>
        <fullName evidence="2">Pentatricopeptide repeat-containing protein, chloroplastic</fullName>
    </submittedName>
</protein>
<evidence type="ECO:0000256" key="1">
    <source>
        <dbReference type="ARBA" id="ARBA00022737"/>
    </source>
</evidence>
<dbReference type="InterPro" id="IPR011990">
    <property type="entry name" value="TPR-like_helical_dom_sf"/>
</dbReference>
<gene>
    <name evidence="2" type="ORF">AK812_SmicGene36560</name>
</gene>
<proteinExistence type="predicted"/>
<evidence type="ECO:0000313" key="2">
    <source>
        <dbReference type="EMBL" id="OLP82757.1"/>
    </source>
</evidence>
<accession>A0A1Q9CIR6</accession>
<dbReference type="EMBL" id="LSRX01001170">
    <property type="protein sequence ID" value="OLP82757.1"/>
    <property type="molecule type" value="Genomic_DNA"/>
</dbReference>
<dbReference type="Proteomes" id="UP000186817">
    <property type="component" value="Unassembled WGS sequence"/>
</dbReference>
<sequence length="305" mass="33750">MAELQPAPSLKIGLTAAARSLRWQSVLRTLSEIRLLGKLDAITCSLAVSCCARAEEWTKALQTLQSSTHIAKLRPDTVLFNSVLPCFRGNWKCAFEMQRAMQTARLQHDAATCNGNLAGCRKQQAWRQAVSLLACSLMVGIQLDIVPWNIVISALELDVWPRAILLLLHTHTTSVQPDLLTYNSAVTACEKTWEYALTVHSTSCSSGSLPDSIGFGAIINACEKGMQWQAAIVCLRMMHEDRLSNGVAYSAAVHACERCAQWELALLLLDDLMQSEIKDPYALFFAPPFPSYSSWRSVFFVDVNV</sequence>
<comment type="caution">
    <text evidence="2">The sequence shown here is derived from an EMBL/GenBank/DDBJ whole genome shotgun (WGS) entry which is preliminary data.</text>
</comment>